<keyword evidence="2" id="KW-1185">Reference proteome</keyword>
<proteinExistence type="predicted"/>
<evidence type="ECO:0000313" key="1">
    <source>
        <dbReference type="EMBL" id="CAH1394060.1"/>
    </source>
</evidence>
<dbReference type="Proteomes" id="UP001152798">
    <property type="component" value="Chromosome 2"/>
</dbReference>
<dbReference type="EMBL" id="OV725078">
    <property type="protein sequence ID" value="CAH1394060.1"/>
    <property type="molecule type" value="Genomic_DNA"/>
</dbReference>
<sequence length="83" mass="10017">MRYRSMPSICYRPAGDTRSTLTLNDNQLMSHQIFRRDSLELFETWREMPVEFMIPPPVVSPPSFILFLKILKCTRRWRKWPLS</sequence>
<reference evidence="1" key="1">
    <citation type="submission" date="2022-01" db="EMBL/GenBank/DDBJ databases">
        <authorList>
            <person name="King R."/>
        </authorList>
    </citation>
    <scope>NUCLEOTIDE SEQUENCE</scope>
</reference>
<gene>
    <name evidence="1" type="ORF">NEZAVI_LOCUS4618</name>
</gene>
<evidence type="ECO:0000313" key="2">
    <source>
        <dbReference type="Proteomes" id="UP001152798"/>
    </source>
</evidence>
<name>A0A9P0ECN4_NEZVI</name>
<protein>
    <submittedName>
        <fullName evidence="1">Uncharacterized protein</fullName>
    </submittedName>
</protein>
<accession>A0A9P0ECN4</accession>
<dbReference type="AlphaFoldDB" id="A0A9P0ECN4"/>
<organism evidence="1 2">
    <name type="scientific">Nezara viridula</name>
    <name type="common">Southern green stink bug</name>
    <name type="synonym">Cimex viridulus</name>
    <dbReference type="NCBI Taxonomy" id="85310"/>
    <lineage>
        <taxon>Eukaryota</taxon>
        <taxon>Metazoa</taxon>
        <taxon>Ecdysozoa</taxon>
        <taxon>Arthropoda</taxon>
        <taxon>Hexapoda</taxon>
        <taxon>Insecta</taxon>
        <taxon>Pterygota</taxon>
        <taxon>Neoptera</taxon>
        <taxon>Paraneoptera</taxon>
        <taxon>Hemiptera</taxon>
        <taxon>Heteroptera</taxon>
        <taxon>Panheteroptera</taxon>
        <taxon>Pentatomomorpha</taxon>
        <taxon>Pentatomoidea</taxon>
        <taxon>Pentatomidae</taxon>
        <taxon>Pentatominae</taxon>
        <taxon>Nezara</taxon>
    </lineage>
</organism>